<comment type="caution">
    <text evidence="1">The sequence shown here is derived from an EMBL/GenBank/DDBJ whole genome shotgun (WGS) entry which is preliminary data.</text>
</comment>
<reference evidence="1" key="2">
    <citation type="submission" date="2021-04" db="EMBL/GenBank/DDBJ databases">
        <authorList>
            <person name="Gilroy R."/>
        </authorList>
    </citation>
    <scope>NUCLEOTIDE SEQUENCE</scope>
    <source>
        <strain evidence="1">CHK169-11906</strain>
    </source>
</reference>
<evidence type="ECO:0000313" key="2">
    <source>
        <dbReference type="Proteomes" id="UP000824259"/>
    </source>
</evidence>
<dbReference type="AlphaFoldDB" id="A0A9D2L3X4"/>
<sequence>MMMRRLFVIIILYLIFGSSVSAGDDQLRRGIPALKANEEYASLLEQEKNLQSSVVSLQLQIDKLRAVLRENPGSQRQYADQILSMESEMLSLQSRRNQIGSRITAIEQAWLADHPDYVESATENRDESVIRTPAREQKSNLVYNPCFEEYLESSDYRALLEAQQAESTMAELAARIVADYGIQSELKMRYDTVRTEQAASELLASYRAAESTMAELQDSLSRLWNESYDNKTYAYNYVLDRLSREDLLIDQEKSMEKARQRVVAAQRENLLEALSDYCIRKRQLISFEQEMARLLGLTQAADSLQRVAQSLQQVDYRLPRLELIERYFLDYEPLEFTTTRRYSSRNPIPDCPVYEHGVMYRLLLGEYKYKQDPSIFRNAVPLYVQKTPESRYRYFVGGFATKAEAVEAQEVARKRGFRNPVIVVWYDGRYVDLSVMPEEGAAAYKIQITGASALSASVRETVGRMAPGVELSRVGQDFIVGRFDDETQAEQVAEAIRSVDGKLTVKVMQIVD</sequence>
<accession>A0A9D2L3X4</accession>
<name>A0A9D2L3X4_9BACT</name>
<evidence type="ECO:0008006" key="3">
    <source>
        <dbReference type="Google" id="ProtNLM"/>
    </source>
</evidence>
<evidence type="ECO:0000313" key="1">
    <source>
        <dbReference type="EMBL" id="HJA98679.1"/>
    </source>
</evidence>
<reference evidence="1" key="1">
    <citation type="journal article" date="2021" name="PeerJ">
        <title>Extensive microbial diversity within the chicken gut microbiome revealed by metagenomics and culture.</title>
        <authorList>
            <person name="Gilroy R."/>
            <person name="Ravi A."/>
            <person name="Getino M."/>
            <person name="Pursley I."/>
            <person name="Horton D.L."/>
            <person name="Alikhan N.F."/>
            <person name="Baker D."/>
            <person name="Gharbi K."/>
            <person name="Hall N."/>
            <person name="Watson M."/>
            <person name="Adriaenssens E.M."/>
            <person name="Foster-Nyarko E."/>
            <person name="Jarju S."/>
            <person name="Secka A."/>
            <person name="Antonio M."/>
            <person name="Oren A."/>
            <person name="Chaudhuri R.R."/>
            <person name="La Ragione R."/>
            <person name="Hildebrand F."/>
            <person name="Pallen M.J."/>
        </authorList>
    </citation>
    <scope>NUCLEOTIDE SEQUENCE</scope>
    <source>
        <strain evidence="1">CHK169-11906</strain>
    </source>
</reference>
<proteinExistence type="predicted"/>
<gene>
    <name evidence="1" type="ORF">H9779_03655</name>
</gene>
<dbReference type="Proteomes" id="UP000824259">
    <property type="component" value="Unassembled WGS sequence"/>
</dbReference>
<organism evidence="1 2">
    <name type="scientific">Candidatus Alistipes avicola</name>
    <dbReference type="NCBI Taxonomy" id="2838432"/>
    <lineage>
        <taxon>Bacteria</taxon>
        <taxon>Pseudomonadati</taxon>
        <taxon>Bacteroidota</taxon>
        <taxon>Bacteroidia</taxon>
        <taxon>Bacteroidales</taxon>
        <taxon>Rikenellaceae</taxon>
        <taxon>Alistipes</taxon>
    </lineage>
</organism>
<protein>
    <recommendedName>
        <fullName evidence="3">SPOR domain-containing protein</fullName>
    </recommendedName>
</protein>
<dbReference type="EMBL" id="DWYR01000009">
    <property type="protein sequence ID" value="HJA98679.1"/>
    <property type="molecule type" value="Genomic_DNA"/>
</dbReference>